<dbReference type="InterPro" id="IPR017508">
    <property type="entry name" value="HipA_N1"/>
</dbReference>
<evidence type="ECO:0000256" key="1">
    <source>
        <dbReference type="ARBA" id="ARBA00010164"/>
    </source>
</evidence>
<name>A0A550J3P3_9BACT</name>
<reference evidence="6 7" key="1">
    <citation type="submission" date="2019-07" db="EMBL/GenBank/DDBJ databases">
        <title>Insights of Desulfuromonas acetexigens electromicrobiology.</title>
        <authorList>
            <person name="Katuri K."/>
            <person name="Sapireddy V."/>
            <person name="Shaw D.R."/>
            <person name="Saikaly P."/>
        </authorList>
    </citation>
    <scope>NUCLEOTIDE SEQUENCE [LARGE SCALE GENOMIC DNA]</scope>
    <source>
        <strain evidence="6 7">2873</strain>
    </source>
</reference>
<organism evidence="6 7">
    <name type="scientific">Trichloromonas acetexigens</name>
    <dbReference type="NCBI Taxonomy" id="38815"/>
    <lineage>
        <taxon>Bacteria</taxon>
        <taxon>Pseudomonadati</taxon>
        <taxon>Thermodesulfobacteriota</taxon>
        <taxon>Desulfuromonadia</taxon>
        <taxon>Desulfuromonadales</taxon>
        <taxon>Trichloromonadaceae</taxon>
        <taxon>Trichloromonas</taxon>
    </lineage>
</organism>
<dbReference type="RefSeq" id="WP_092056460.1">
    <property type="nucleotide sequence ID" value="NZ_FOJJ01000014.1"/>
</dbReference>
<comment type="caution">
    <text evidence="6">The sequence shown here is derived from an EMBL/GenBank/DDBJ whole genome shotgun (WGS) entry which is preliminary data.</text>
</comment>
<dbReference type="GO" id="GO:0005829">
    <property type="term" value="C:cytosol"/>
    <property type="evidence" value="ECO:0007669"/>
    <property type="project" value="TreeGrafter"/>
</dbReference>
<dbReference type="NCBIfam" id="TIGR03071">
    <property type="entry name" value="couple_hipA"/>
    <property type="match status" value="1"/>
</dbReference>
<dbReference type="InterPro" id="IPR012893">
    <property type="entry name" value="HipA-like_C"/>
</dbReference>
<dbReference type="GO" id="GO:0004674">
    <property type="term" value="F:protein serine/threonine kinase activity"/>
    <property type="evidence" value="ECO:0007669"/>
    <property type="project" value="TreeGrafter"/>
</dbReference>
<dbReference type="AlphaFoldDB" id="A0A550J3P3"/>
<keyword evidence="3" id="KW-0418">Kinase</keyword>
<evidence type="ECO:0000259" key="4">
    <source>
        <dbReference type="Pfam" id="PF07804"/>
    </source>
</evidence>
<evidence type="ECO:0000256" key="3">
    <source>
        <dbReference type="ARBA" id="ARBA00022777"/>
    </source>
</evidence>
<keyword evidence="7" id="KW-1185">Reference proteome</keyword>
<dbReference type="Proteomes" id="UP000317155">
    <property type="component" value="Unassembled WGS sequence"/>
</dbReference>
<dbReference type="PANTHER" id="PTHR37419:SF1">
    <property type="entry name" value="SERINE_THREONINE-PROTEIN KINASE TOXIN HIPA"/>
    <property type="match status" value="1"/>
</dbReference>
<evidence type="ECO:0000313" key="6">
    <source>
        <dbReference type="EMBL" id="TRO77846.1"/>
    </source>
</evidence>
<keyword evidence="2" id="KW-0808">Transferase</keyword>
<dbReference type="InterPro" id="IPR052028">
    <property type="entry name" value="HipA_Ser/Thr_kinase"/>
</dbReference>
<dbReference type="CDD" id="cd17793">
    <property type="entry name" value="HipA"/>
    <property type="match status" value="1"/>
</dbReference>
<dbReference type="OrthoDB" id="9805913at2"/>
<evidence type="ECO:0000259" key="5">
    <source>
        <dbReference type="Pfam" id="PF13657"/>
    </source>
</evidence>
<dbReference type="PANTHER" id="PTHR37419">
    <property type="entry name" value="SERINE/THREONINE-PROTEIN KINASE TOXIN HIPA"/>
    <property type="match status" value="1"/>
</dbReference>
<protein>
    <submittedName>
        <fullName evidence="6">Type II toxin-antitoxin system HipA family toxin</fullName>
    </submittedName>
</protein>
<dbReference type="Pfam" id="PF13657">
    <property type="entry name" value="Couple_hipA"/>
    <property type="match status" value="1"/>
</dbReference>
<feature type="domain" description="HipA N-terminal subdomain 1" evidence="5">
    <location>
        <begin position="5"/>
        <end position="97"/>
    </location>
</feature>
<dbReference type="Pfam" id="PF07804">
    <property type="entry name" value="HipA_C"/>
    <property type="match status" value="1"/>
</dbReference>
<sequence length="419" mass="46049">MSRVLHVYINGAKVGDLAEGDLSFTYDASWLSGKAPCPLSLSLPLQGEPLPADRSRAFFANLLPEGQVRDHFARKYRVSPDDDFALLAALGGDCAGAAALHPEPLDGFSQSPPSRYRPLTDADFGKLLDEAYIMDPSFLDEGEHTRLSLAGVQDKIPVALRGETILLPLDGAPSTHILKPPNPRFPGLVENEAFCMALGGAMGLRVPNAFLLPVKEREPVYLVERYDRHVGDEDIVRIHQEDFCQATGISYRRKYEEKGGPGFRVCFQVIGQCRNPLAERIRLIELAIFNFLIGNADCHAKNLSLLYDHGPNPSFAPAYDLVCTGIYGLSRRMAMAIGGVYDPRDVTGQAWIAFAEEAGSRSPKPVVDTLRRMATEIPGKARETAAGMTARYGGHPVYEEIAQLINHRAEVSLRQLRHV</sequence>
<feature type="domain" description="HipA-like C-terminal" evidence="4">
    <location>
        <begin position="147"/>
        <end position="377"/>
    </location>
</feature>
<dbReference type="Gene3D" id="1.10.1070.20">
    <property type="match status" value="1"/>
</dbReference>
<comment type="similarity">
    <text evidence="1">Belongs to the HipA Ser/Thr kinase family.</text>
</comment>
<dbReference type="EMBL" id="VJVV01000021">
    <property type="protein sequence ID" value="TRO77846.1"/>
    <property type="molecule type" value="Genomic_DNA"/>
</dbReference>
<evidence type="ECO:0000256" key="2">
    <source>
        <dbReference type="ARBA" id="ARBA00022679"/>
    </source>
</evidence>
<evidence type="ECO:0000313" key="7">
    <source>
        <dbReference type="Proteomes" id="UP000317155"/>
    </source>
</evidence>
<proteinExistence type="inferred from homology"/>
<gene>
    <name evidence="6" type="ORF">FL622_16820</name>
</gene>
<accession>A0A550J3P3</accession>